<dbReference type="Proteomes" id="UP000217790">
    <property type="component" value="Unassembled WGS sequence"/>
</dbReference>
<dbReference type="AlphaFoldDB" id="A0A2H3D603"/>
<organism evidence="1 2">
    <name type="scientific">Armillaria gallica</name>
    <name type="common">Bulbous honey fungus</name>
    <name type="synonym">Armillaria bulbosa</name>
    <dbReference type="NCBI Taxonomy" id="47427"/>
    <lineage>
        <taxon>Eukaryota</taxon>
        <taxon>Fungi</taxon>
        <taxon>Dikarya</taxon>
        <taxon>Basidiomycota</taxon>
        <taxon>Agaricomycotina</taxon>
        <taxon>Agaricomycetes</taxon>
        <taxon>Agaricomycetidae</taxon>
        <taxon>Agaricales</taxon>
        <taxon>Marasmiineae</taxon>
        <taxon>Physalacriaceae</taxon>
        <taxon>Armillaria</taxon>
    </lineage>
</organism>
<evidence type="ECO:0000313" key="2">
    <source>
        <dbReference type="Proteomes" id="UP000217790"/>
    </source>
</evidence>
<gene>
    <name evidence="1" type="ORF">ARMGADRAFT_1035692</name>
</gene>
<evidence type="ECO:0000313" key="1">
    <source>
        <dbReference type="EMBL" id="PBK86238.1"/>
    </source>
</evidence>
<dbReference type="InParanoid" id="A0A2H3D603"/>
<proteinExistence type="predicted"/>
<name>A0A2H3D603_ARMGA</name>
<keyword evidence="2" id="KW-1185">Reference proteome</keyword>
<dbReference type="EMBL" id="KZ293685">
    <property type="protein sequence ID" value="PBK86238.1"/>
    <property type="molecule type" value="Genomic_DNA"/>
</dbReference>
<accession>A0A2H3D603</accession>
<reference evidence="2" key="1">
    <citation type="journal article" date="2017" name="Nat. Ecol. Evol.">
        <title>Genome expansion and lineage-specific genetic innovations in the forest pathogenic fungi Armillaria.</title>
        <authorList>
            <person name="Sipos G."/>
            <person name="Prasanna A.N."/>
            <person name="Walter M.C."/>
            <person name="O'Connor E."/>
            <person name="Balint B."/>
            <person name="Krizsan K."/>
            <person name="Kiss B."/>
            <person name="Hess J."/>
            <person name="Varga T."/>
            <person name="Slot J."/>
            <person name="Riley R."/>
            <person name="Boka B."/>
            <person name="Rigling D."/>
            <person name="Barry K."/>
            <person name="Lee J."/>
            <person name="Mihaltcheva S."/>
            <person name="LaButti K."/>
            <person name="Lipzen A."/>
            <person name="Waldron R."/>
            <person name="Moloney N.M."/>
            <person name="Sperisen C."/>
            <person name="Kredics L."/>
            <person name="Vagvoelgyi C."/>
            <person name="Patrignani A."/>
            <person name="Fitzpatrick D."/>
            <person name="Nagy I."/>
            <person name="Doyle S."/>
            <person name="Anderson J.B."/>
            <person name="Grigoriev I.V."/>
            <person name="Gueldener U."/>
            <person name="Muensterkoetter M."/>
            <person name="Nagy L.G."/>
        </authorList>
    </citation>
    <scope>NUCLEOTIDE SEQUENCE [LARGE SCALE GENOMIC DNA]</scope>
    <source>
        <strain evidence="2">Ar21-2</strain>
    </source>
</reference>
<sequence length="128" mass="14656">MSLNDPEVYYKSIKDVVGSLDKARVVNMLVLFKTMDVPCGFLRPPGQPHHPSYDPMTLTPEELYVLRPLTTWCRKLSEMLVKHLVVLSKYFPLQLVPGYGPDIRIMVWTQNSDGQNIFGIQESKMKST</sequence>
<protein>
    <submittedName>
        <fullName evidence="1">Uncharacterized protein</fullName>
    </submittedName>
</protein>